<evidence type="ECO:0000313" key="1">
    <source>
        <dbReference type="EnsemblProtists" id="HpaP811096"/>
    </source>
</evidence>
<accession>M4BX45</accession>
<reference evidence="2" key="1">
    <citation type="journal article" date="2010" name="Science">
        <title>Signatures of adaptation to obligate biotrophy in the Hyaloperonospora arabidopsidis genome.</title>
        <authorList>
            <person name="Baxter L."/>
            <person name="Tripathy S."/>
            <person name="Ishaque N."/>
            <person name="Boot N."/>
            <person name="Cabral A."/>
            <person name="Kemen E."/>
            <person name="Thines M."/>
            <person name="Ah-Fong A."/>
            <person name="Anderson R."/>
            <person name="Badejoko W."/>
            <person name="Bittner-Eddy P."/>
            <person name="Boore J.L."/>
            <person name="Chibucos M.C."/>
            <person name="Coates M."/>
            <person name="Dehal P."/>
            <person name="Delehaunty K."/>
            <person name="Dong S."/>
            <person name="Downton P."/>
            <person name="Dumas B."/>
            <person name="Fabro G."/>
            <person name="Fronick C."/>
            <person name="Fuerstenberg S.I."/>
            <person name="Fulton L."/>
            <person name="Gaulin E."/>
            <person name="Govers F."/>
            <person name="Hughes L."/>
            <person name="Humphray S."/>
            <person name="Jiang R.H."/>
            <person name="Judelson H."/>
            <person name="Kamoun S."/>
            <person name="Kyung K."/>
            <person name="Meijer H."/>
            <person name="Minx P."/>
            <person name="Morris P."/>
            <person name="Nelson J."/>
            <person name="Phuntumart V."/>
            <person name="Qutob D."/>
            <person name="Rehmany A."/>
            <person name="Rougon-Cardoso A."/>
            <person name="Ryden P."/>
            <person name="Torto-Alalibo T."/>
            <person name="Studholme D."/>
            <person name="Wang Y."/>
            <person name="Win J."/>
            <person name="Wood J."/>
            <person name="Clifton S.W."/>
            <person name="Rogers J."/>
            <person name="Van den Ackerveken G."/>
            <person name="Jones J.D."/>
            <person name="McDowell J.M."/>
            <person name="Beynon J."/>
            <person name="Tyler B.M."/>
        </authorList>
    </citation>
    <scope>NUCLEOTIDE SEQUENCE [LARGE SCALE GENOMIC DNA]</scope>
    <source>
        <strain evidence="2">Emoy2</strain>
    </source>
</reference>
<name>M4BX45_HYAAE</name>
<evidence type="ECO:0000313" key="2">
    <source>
        <dbReference type="Proteomes" id="UP000011713"/>
    </source>
</evidence>
<keyword evidence="2" id="KW-1185">Reference proteome</keyword>
<dbReference type="Proteomes" id="UP000011713">
    <property type="component" value="Unassembled WGS sequence"/>
</dbReference>
<dbReference type="InParanoid" id="M4BX45"/>
<reference evidence="1" key="2">
    <citation type="submission" date="2015-06" db="UniProtKB">
        <authorList>
            <consortium name="EnsemblProtists"/>
        </authorList>
    </citation>
    <scope>IDENTIFICATION</scope>
    <source>
        <strain evidence="1">Emoy2</strain>
    </source>
</reference>
<dbReference type="AlphaFoldDB" id="M4BX45"/>
<dbReference type="EMBL" id="JH598013">
    <property type="status" value="NOT_ANNOTATED_CDS"/>
    <property type="molecule type" value="Genomic_DNA"/>
</dbReference>
<sequence>MDQSQINEQTVVLFGRFWLQHNTPLVLVQDRRHPPFDMQLTSRTTTQRERLSTHPLFAIRTPPLKLVFTKYPSVIGQYIKTIIASPEVTVRKVNDELLNRTYLCVSVCL</sequence>
<dbReference type="HOGENOM" id="CLU_2189014_0_0_1"/>
<organism evidence="1 2">
    <name type="scientific">Hyaloperonospora arabidopsidis (strain Emoy2)</name>
    <name type="common">Downy mildew agent</name>
    <name type="synonym">Peronospora arabidopsidis</name>
    <dbReference type="NCBI Taxonomy" id="559515"/>
    <lineage>
        <taxon>Eukaryota</taxon>
        <taxon>Sar</taxon>
        <taxon>Stramenopiles</taxon>
        <taxon>Oomycota</taxon>
        <taxon>Peronosporomycetes</taxon>
        <taxon>Peronosporales</taxon>
        <taxon>Peronosporaceae</taxon>
        <taxon>Hyaloperonospora</taxon>
    </lineage>
</organism>
<dbReference type="VEuPathDB" id="FungiDB:HpaG811096"/>
<protein>
    <submittedName>
        <fullName evidence="1">Uncharacterized protein</fullName>
    </submittedName>
</protein>
<proteinExistence type="predicted"/>
<dbReference type="EnsemblProtists" id="HpaT811096">
    <property type="protein sequence ID" value="HpaP811096"/>
    <property type="gene ID" value="HpaG811096"/>
</dbReference>